<evidence type="ECO:0000313" key="8">
    <source>
        <dbReference type="EMBL" id="KAF7599955.1"/>
    </source>
</evidence>
<dbReference type="InterPro" id="IPR025965">
    <property type="entry name" value="FlgD/Vpr_Ig-like"/>
</dbReference>
<keyword evidence="9" id="KW-0282">Flagellum</keyword>
<keyword evidence="9" id="KW-0966">Cell projection</keyword>
<evidence type="ECO:0000256" key="1">
    <source>
        <dbReference type="ARBA" id="ARBA00010577"/>
    </source>
</evidence>
<keyword evidence="11" id="KW-1185">Reference proteome</keyword>
<dbReference type="EMBL" id="MDUX01000011">
    <property type="protein sequence ID" value="KAF7599955.1"/>
    <property type="molecule type" value="Genomic_DNA"/>
</dbReference>
<dbReference type="Proteomes" id="UP000216107">
    <property type="component" value="Unassembled WGS sequence"/>
</dbReference>
<evidence type="ECO:0000259" key="7">
    <source>
        <dbReference type="Pfam" id="PF13860"/>
    </source>
</evidence>
<organism evidence="9 10">
    <name type="scientific">Candidatus Dactylopiibacterium carminicum</name>
    <dbReference type="NCBI Taxonomy" id="857335"/>
    <lineage>
        <taxon>Bacteria</taxon>
        <taxon>Pseudomonadati</taxon>
        <taxon>Pseudomonadota</taxon>
        <taxon>Betaproteobacteria</taxon>
        <taxon>Rhodocyclales</taxon>
        <taxon>Rhodocyclaceae</taxon>
        <taxon>Candidatus Dactylopiibacterium</taxon>
    </lineage>
</organism>
<proteinExistence type="inferred from homology"/>
<reference evidence="8 11" key="1">
    <citation type="submission" date="2016-08" db="EMBL/GenBank/DDBJ databases">
        <title>Candidatus Dactylopiibacterium carminicum genome sequence.</title>
        <authorList>
            <person name="Ramirez-Puebla S.T."/>
            <person name="Ormeno-Orrillo E."/>
            <person name="Vera-Ponce De Leon A."/>
            <person name="Luis L."/>
            <person name="Sanchez-Flores A."/>
            <person name="Monica R."/>
            <person name="Martinez-Romero E."/>
        </authorList>
    </citation>
    <scope>NUCLEOTIDE SEQUENCE [LARGE SCALE GENOMIC DNA]</scope>
    <source>
        <strain evidence="8">END1</strain>
    </source>
</reference>
<gene>
    <name evidence="8" type="ORF">BGI27_05030</name>
    <name evidence="9" type="ORF">CGU29_03910</name>
</gene>
<dbReference type="Pfam" id="PF13860">
    <property type="entry name" value="FlgD_ig"/>
    <property type="match status" value="1"/>
</dbReference>
<evidence type="ECO:0000256" key="5">
    <source>
        <dbReference type="RuleBase" id="RU362076"/>
    </source>
</evidence>
<dbReference type="RefSeq" id="WP_095523817.1">
    <property type="nucleotide sequence ID" value="NZ_MDUX01000011.1"/>
</dbReference>
<evidence type="ECO:0000256" key="4">
    <source>
        <dbReference type="ARBA" id="ARBA00024746"/>
    </source>
</evidence>
<evidence type="ECO:0000256" key="6">
    <source>
        <dbReference type="SAM" id="MobiDB-lite"/>
    </source>
</evidence>
<keyword evidence="3 5" id="KW-1005">Bacterial flagellum biogenesis</keyword>
<accession>A0A272EWH8</accession>
<comment type="caution">
    <text evidence="9">The sequence shown here is derived from an EMBL/GenBank/DDBJ whole genome shotgun (WGS) entry which is preliminary data.</text>
</comment>
<feature type="domain" description="FlgD/Vpr Ig-like" evidence="7">
    <location>
        <begin position="104"/>
        <end position="172"/>
    </location>
</feature>
<dbReference type="OrthoDB" id="9785233at2"/>
<dbReference type="AlphaFoldDB" id="A0A272EWH8"/>
<comment type="function">
    <text evidence="4 5">Required for flagellar hook formation. May act as a scaffolding protein.</text>
</comment>
<sequence>MEIYTSTSSTSSSTSSSTVSSSTSGSVSYMFITLLVAQIQNQDPLDPVDASEFVNQLTQLSQMEALQTLASQSESTNSALESLQVMAMASQLGSDVSVRTTSLEVGEDAVQGSFTLSSSSSATSVVLTNSAGKTYSLDLGTQSPGTVSFTLDPDELGIPAGSYSISVKTSNDSSPGVDIIGQLQGVKISDSGVILSVSGIGDVSSSVVTGFFAHAS</sequence>
<dbReference type="InterPro" id="IPR005648">
    <property type="entry name" value="FlgD"/>
</dbReference>
<name>A0A272EWH8_9RHOO</name>
<dbReference type="Gene3D" id="2.30.30.910">
    <property type="match status" value="1"/>
</dbReference>
<dbReference type="Gene3D" id="2.60.40.4070">
    <property type="match status" value="1"/>
</dbReference>
<feature type="region of interest" description="Disordered" evidence="6">
    <location>
        <begin position="1"/>
        <end position="23"/>
    </location>
</feature>
<dbReference type="EMBL" id="NMRN01000007">
    <property type="protein sequence ID" value="PAS94463.1"/>
    <property type="molecule type" value="Genomic_DNA"/>
</dbReference>
<evidence type="ECO:0000313" key="10">
    <source>
        <dbReference type="Proteomes" id="UP000216107"/>
    </source>
</evidence>
<dbReference type="GO" id="GO:0044781">
    <property type="term" value="P:bacterial-type flagellum organization"/>
    <property type="evidence" value="ECO:0007669"/>
    <property type="project" value="UniProtKB-UniRule"/>
</dbReference>
<evidence type="ECO:0000256" key="2">
    <source>
        <dbReference type="ARBA" id="ARBA00016013"/>
    </source>
</evidence>
<dbReference type="Pfam" id="PF03963">
    <property type="entry name" value="FlgD"/>
    <property type="match status" value="1"/>
</dbReference>
<comment type="similarity">
    <text evidence="1 5">Belongs to the FlgD family.</text>
</comment>
<evidence type="ECO:0000313" key="9">
    <source>
        <dbReference type="EMBL" id="PAS94463.1"/>
    </source>
</evidence>
<keyword evidence="9" id="KW-0969">Cilium</keyword>
<reference evidence="9 10" key="2">
    <citation type="submission" date="2017-07" db="EMBL/GenBank/DDBJ databases">
        <title>Candidatus Dactylopiibacterium carminicum, a nitrogen-fixing symbiont of the cochineal insect Dactylopius coccus and Dactylopius opuntiae (Hemiptera: Coccoidea: Dactylopiidae).</title>
        <authorList>
            <person name="Vera A."/>
        </authorList>
    </citation>
    <scope>NUCLEOTIDE SEQUENCE [LARGE SCALE GENOMIC DNA]</scope>
    <source>
        <strain evidence="9 10">NFDCM</strain>
    </source>
</reference>
<protein>
    <recommendedName>
        <fullName evidence="2 5">Basal-body rod modification protein FlgD</fullName>
    </recommendedName>
</protein>
<evidence type="ECO:0000256" key="3">
    <source>
        <dbReference type="ARBA" id="ARBA00022795"/>
    </source>
</evidence>
<evidence type="ECO:0000313" key="11">
    <source>
        <dbReference type="Proteomes" id="UP000623509"/>
    </source>
</evidence>
<dbReference type="Proteomes" id="UP000623509">
    <property type="component" value="Unassembled WGS sequence"/>
</dbReference>